<reference evidence="2 3" key="1">
    <citation type="journal article" date="2018" name="Cell">
        <title>The Chara Genome: Secondary Complexity and Implications for Plant Terrestrialization.</title>
        <authorList>
            <person name="Nishiyama T."/>
            <person name="Sakayama H."/>
            <person name="Vries J.D."/>
            <person name="Buschmann H."/>
            <person name="Saint-Marcoux D."/>
            <person name="Ullrich K.K."/>
            <person name="Haas F.B."/>
            <person name="Vanderstraeten L."/>
            <person name="Becker D."/>
            <person name="Lang D."/>
            <person name="Vosolsobe S."/>
            <person name="Rombauts S."/>
            <person name="Wilhelmsson P.K.I."/>
            <person name="Janitza P."/>
            <person name="Kern R."/>
            <person name="Heyl A."/>
            <person name="Rumpler F."/>
            <person name="Villalobos L.I.A.C."/>
            <person name="Clay J.M."/>
            <person name="Skokan R."/>
            <person name="Toyoda A."/>
            <person name="Suzuki Y."/>
            <person name="Kagoshima H."/>
            <person name="Schijlen E."/>
            <person name="Tajeshwar N."/>
            <person name="Catarino B."/>
            <person name="Hetherington A.J."/>
            <person name="Saltykova A."/>
            <person name="Bonnot C."/>
            <person name="Breuninger H."/>
            <person name="Symeonidi A."/>
            <person name="Radhakrishnan G.V."/>
            <person name="Van Nieuwerburgh F."/>
            <person name="Deforce D."/>
            <person name="Chang C."/>
            <person name="Karol K.G."/>
            <person name="Hedrich R."/>
            <person name="Ulvskov P."/>
            <person name="Glockner G."/>
            <person name="Delwiche C.F."/>
            <person name="Petrasek J."/>
            <person name="Van de Peer Y."/>
            <person name="Friml J."/>
            <person name="Beilby M."/>
            <person name="Dolan L."/>
            <person name="Kohara Y."/>
            <person name="Sugano S."/>
            <person name="Fujiyama A."/>
            <person name="Delaux P.-M."/>
            <person name="Quint M."/>
            <person name="TheiBen G."/>
            <person name="Hagemann M."/>
            <person name="Harholt J."/>
            <person name="Dunand C."/>
            <person name="Zachgo S."/>
            <person name="Langdale J."/>
            <person name="Maumus F."/>
            <person name="Straeten D.V.D."/>
            <person name="Gould S.B."/>
            <person name="Rensing S.A."/>
        </authorList>
    </citation>
    <scope>NUCLEOTIDE SEQUENCE [LARGE SCALE GENOMIC DNA]</scope>
    <source>
        <strain evidence="2 3">S276</strain>
    </source>
</reference>
<dbReference type="AlphaFoldDB" id="A0A388M4R8"/>
<sequence length="231" mass="23593">MGAGVITEAATGAAPVEKAVEVGTTATMRVGMEATGAVAVEAVAMEATVTVEAGDGMVETAMGVTGGMVTVAIITGIGMEETGVTGTETGGMVTEEVGTTTEEVGTTTEVGAIETEATVAIGEDQQGATTAISSTISPESVMRRGKGTIGTTTDKMGMVAADITAVGDNLMMALAVLHPTGQLMQVNLVDVWRSQFGSCVSFHRDIWKLSSDGRTRPEKPMNGEGDRRKSE</sequence>
<protein>
    <submittedName>
        <fullName evidence="2">Uncharacterized protein</fullName>
    </submittedName>
</protein>
<feature type="region of interest" description="Disordered" evidence="1">
    <location>
        <begin position="211"/>
        <end position="231"/>
    </location>
</feature>
<keyword evidence="3" id="KW-1185">Reference proteome</keyword>
<dbReference type="EMBL" id="BFEA01000741">
    <property type="protein sequence ID" value="GBG89495.1"/>
    <property type="molecule type" value="Genomic_DNA"/>
</dbReference>
<evidence type="ECO:0000313" key="2">
    <source>
        <dbReference type="EMBL" id="GBG89495.1"/>
    </source>
</evidence>
<comment type="caution">
    <text evidence="2">The sequence shown here is derived from an EMBL/GenBank/DDBJ whole genome shotgun (WGS) entry which is preliminary data.</text>
</comment>
<name>A0A388M4R8_CHABU</name>
<gene>
    <name evidence="2" type="ORF">CBR_g49286</name>
</gene>
<proteinExistence type="predicted"/>
<dbReference type="Gramene" id="GBG89495">
    <property type="protein sequence ID" value="GBG89495"/>
    <property type="gene ID" value="CBR_g49286"/>
</dbReference>
<accession>A0A388M4R8</accession>
<evidence type="ECO:0000256" key="1">
    <source>
        <dbReference type="SAM" id="MobiDB-lite"/>
    </source>
</evidence>
<evidence type="ECO:0000313" key="3">
    <source>
        <dbReference type="Proteomes" id="UP000265515"/>
    </source>
</evidence>
<dbReference type="Proteomes" id="UP000265515">
    <property type="component" value="Unassembled WGS sequence"/>
</dbReference>
<organism evidence="2 3">
    <name type="scientific">Chara braunii</name>
    <name type="common">Braun's stonewort</name>
    <dbReference type="NCBI Taxonomy" id="69332"/>
    <lineage>
        <taxon>Eukaryota</taxon>
        <taxon>Viridiplantae</taxon>
        <taxon>Streptophyta</taxon>
        <taxon>Charophyceae</taxon>
        <taxon>Charales</taxon>
        <taxon>Characeae</taxon>
        <taxon>Chara</taxon>
    </lineage>
</organism>